<accession>A0A0C9VPX3</accession>
<name>A0A0C9VPX3_9AGAM</name>
<dbReference type="SUPFAM" id="SSF50249">
    <property type="entry name" value="Nucleic acid-binding proteins"/>
    <property type="match status" value="1"/>
</dbReference>
<protein>
    <recommendedName>
        <fullName evidence="4">Replication protein A OB domain-containing protein</fullName>
    </recommendedName>
</protein>
<reference evidence="2 3" key="1">
    <citation type="submission" date="2014-04" db="EMBL/GenBank/DDBJ databases">
        <title>Evolutionary Origins and Diversification of the Mycorrhizal Mutualists.</title>
        <authorList>
            <consortium name="DOE Joint Genome Institute"/>
            <consortium name="Mycorrhizal Genomics Consortium"/>
            <person name="Kohler A."/>
            <person name="Kuo A."/>
            <person name="Nagy L.G."/>
            <person name="Floudas D."/>
            <person name="Copeland A."/>
            <person name="Barry K.W."/>
            <person name="Cichocki N."/>
            <person name="Veneault-Fourrey C."/>
            <person name="LaButti K."/>
            <person name="Lindquist E.A."/>
            <person name="Lipzen A."/>
            <person name="Lundell T."/>
            <person name="Morin E."/>
            <person name="Murat C."/>
            <person name="Riley R."/>
            <person name="Ohm R."/>
            <person name="Sun H."/>
            <person name="Tunlid A."/>
            <person name="Henrissat B."/>
            <person name="Grigoriev I.V."/>
            <person name="Hibbett D.S."/>
            <person name="Martin F."/>
        </authorList>
    </citation>
    <scope>NUCLEOTIDE SEQUENCE [LARGE SCALE GENOMIC DNA]</scope>
    <source>
        <strain evidence="2 3">MD-312</strain>
    </source>
</reference>
<dbReference type="OrthoDB" id="2570580at2759"/>
<evidence type="ECO:0008006" key="4">
    <source>
        <dbReference type="Google" id="ProtNLM"/>
    </source>
</evidence>
<dbReference type="EMBL" id="KN839882">
    <property type="protein sequence ID" value="KIJ59715.1"/>
    <property type="molecule type" value="Genomic_DNA"/>
</dbReference>
<sequence>MVHHRVFLGAPTAADIDKDPKSYVWKAFQEPSSIQPSQSLVLYPPATLNAASRRISLLYQNVIFDDADEEEYHGIDDEVEDSQQQEQTTYVTWPPTAAGNTTGAPSFLRPSQSQPQGTYETQESASFDFSDASSIARFPNFQFSLHKVTSLSSLYTAAKSGKGSRKVNVLLAALEVEGPDTIRIKKGFDAGKDVAILKMILGDEEGSICKLTAWREIAEAWGGFGPAPGLKRGDILYLESTEKLMHVDMADVTASWETGSSITLTASPYNKPNAEICYRTMPYTHEDNLLRPDLRLGQSDAAVRKVAALVRWFENMAGLPCA</sequence>
<proteinExistence type="predicted"/>
<feature type="compositionally biased region" description="Polar residues" evidence="1">
    <location>
        <begin position="98"/>
        <end position="123"/>
    </location>
</feature>
<organism evidence="2 3">
    <name type="scientific">Hydnomerulius pinastri MD-312</name>
    <dbReference type="NCBI Taxonomy" id="994086"/>
    <lineage>
        <taxon>Eukaryota</taxon>
        <taxon>Fungi</taxon>
        <taxon>Dikarya</taxon>
        <taxon>Basidiomycota</taxon>
        <taxon>Agaricomycotina</taxon>
        <taxon>Agaricomycetes</taxon>
        <taxon>Agaricomycetidae</taxon>
        <taxon>Boletales</taxon>
        <taxon>Boletales incertae sedis</taxon>
        <taxon>Leucogyrophana</taxon>
    </lineage>
</organism>
<gene>
    <name evidence="2" type="ORF">HYDPIDRAFT_140324</name>
</gene>
<dbReference type="AlphaFoldDB" id="A0A0C9VPX3"/>
<evidence type="ECO:0000313" key="3">
    <source>
        <dbReference type="Proteomes" id="UP000053820"/>
    </source>
</evidence>
<evidence type="ECO:0000313" key="2">
    <source>
        <dbReference type="EMBL" id="KIJ59715.1"/>
    </source>
</evidence>
<evidence type="ECO:0000256" key="1">
    <source>
        <dbReference type="SAM" id="MobiDB-lite"/>
    </source>
</evidence>
<dbReference type="Proteomes" id="UP000053820">
    <property type="component" value="Unassembled WGS sequence"/>
</dbReference>
<keyword evidence="3" id="KW-1185">Reference proteome</keyword>
<feature type="region of interest" description="Disordered" evidence="1">
    <location>
        <begin position="93"/>
        <end position="124"/>
    </location>
</feature>
<dbReference type="InterPro" id="IPR012340">
    <property type="entry name" value="NA-bd_OB-fold"/>
</dbReference>
<dbReference type="HOGENOM" id="CLU_069053_0_0_1"/>